<dbReference type="GeneID" id="19268626"/>
<sequence length="555" mass="60572">MVSTTLPIVQPGSLPTGTPQFESLKRRHLGEFAAKVPKELILPRDVIENPPKDVTGIPASCGLLTPEEVEITEKYDATALAEAIAARKLTSVAVVTAFAKRAIIAHQLTCCLGEWFMTEAVARAKELDDHLAATGKTIGPLHGVPISVKEHIPVKGHSVLGASWDTRRIAKEDCHMISILREAGAVFYCKTMQPQALMHLETVSLAGRTLNPHNILLSAGGSTGGEGALVAMRGSVLGIGTDIGGSVRGPSGFCGIYGFKPTSYTLPMKDFSEGGFSAELNVLCSVGPMCTSARDMDLFMSVILSAKPYLKDPRIIPIPWTGLATEQKKTPLKIGFMMNDGVIEPQPPVTKGLQWVRERLQSHPDFEVKDFAPFKVAEAIKNLRLAYYPDGGKVLRDHFRASGEPTLPLTEWIVRDAEGDDIGSSGVLKHRLLRDDFRCDFAEHWNAQDVDIIICPVFVGTACSHETAFYWNYTGFWNYVDAPGVVIPTPIKAGPKGTETYTNQTPLSHECTHVRELWEEGDFEGAPVNIQICARKYHDNDLFAALSAIEKALRS</sequence>
<evidence type="ECO:0000256" key="2">
    <source>
        <dbReference type="ARBA" id="ARBA00022801"/>
    </source>
</evidence>
<organism evidence="6 7">
    <name type="scientific">Pestalotiopsis fici (strain W106-1 / CGMCC3.15140)</name>
    <dbReference type="NCBI Taxonomy" id="1229662"/>
    <lineage>
        <taxon>Eukaryota</taxon>
        <taxon>Fungi</taxon>
        <taxon>Dikarya</taxon>
        <taxon>Ascomycota</taxon>
        <taxon>Pezizomycotina</taxon>
        <taxon>Sordariomycetes</taxon>
        <taxon>Xylariomycetidae</taxon>
        <taxon>Amphisphaeriales</taxon>
        <taxon>Sporocadaceae</taxon>
        <taxon>Pestalotiopsis</taxon>
    </lineage>
</organism>
<feature type="active site" description="Acyl-ester intermediate" evidence="3">
    <location>
        <position position="246"/>
    </location>
</feature>
<evidence type="ECO:0000259" key="5">
    <source>
        <dbReference type="Pfam" id="PF01425"/>
    </source>
</evidence>
<reference evidence="7" key="1">
    <citation type="journal article" date="2015" name="BMC Genomics">
        <title>Genomic and transcriptomic analysis of the endophytic fungus Pestalotiopsis fici reveals its lifestyle and high potential for synthesis of natural products.</title>
        <authorList>
            <person name="Wang X."/>
            <person name="Zhang X."/>
            <person name="Liu L."/>
            <person name="Xiang M."/>
            <person name="Wang W."/>
            <person name="Sun X."/>
            <person name="Che Y."/>
            <person name="Guo L."/>
            <person name="Liu G."/>
            <person name="Guo L."/>
            <person name="Wang C."/>
            <person name="Yin W.B."/>
            <person name="Stadler M."/>
            <person name="Zhang X."/>
            <person name="Liu X."/>
        </authorList>
    </citation>
    <scope>NUCLEOTIDE SEQUENCE [LARGE SCALE GENOMIC DNA]</scope>
    <source>
        <strain evidence="7">W106-1 / CGMCC3.15140</strain>
    </source>
</reference>
<dbReference type="eggNOG" id="KOG1212">
    <property type="taxonomic scope" value="Eukaryota"/>
</dbReference>
<dbReference type="KEGG" id="pfy:PFICI_03613"/>
<dbReference type="PANTHER" id="PTHR46072:SF4">
    <property type="entry name" value="AMIDASE C550.07-RELATED"/>
    <property type="match status" value="1"/>
</dbReference>
<evidence type="ECO:0000256" key="4">
    <source>
        <dbReference type="PIRSR" id="PIRSR001221-2"/>
    </source>
</evidence>
<dbReference type="Pfam" id="PF01425">
    <property type="entry name" value="Amidase"/>
    <property type="match status" value="1"/>
</dbReference>
<dbReference type="Proteomes" id="UP000030651">
    <property type="component" value="Unassembled WGS sequence"/>
</dbReference>
<dbReference type="SUPFAM" id="SSF75304">
    <property type="entry name" value="Amidase signature (AS) enzymes"/>
    <property type="match status" value="1"/>
</dbReference>
<gene>
    <name evidence="6" type="ORF">PFICI_03613</name>
</gene>
<feature type="binding site" evidence="4">
    <location>
        <position position="222"/>
    </location>
    <ligand>
        <name>substrate</name>
    </ligand>
</feature>
<protein>
    <recommendedName>
        <fullName evidence="5">Amidase domain-containing protein</fullName>
    </recommendedName>
</protein>
<dbReference type="InterPro" id="IPR023631">
    <property type="entry name" value="Amidase_dom"/>
</dbReference>
<evidence type="ECO:0000313" key="6">
    <source>
        <dbReference type="EMBL" id="ETS85588.1"/>
    </source>
</evidence>
<proteinExistence type="inferred from homology"/>
<feature type="domain" description="Amidase" evidence="5">
    <location>
        <begin position="94"/>
        <end position="542"/>
    </location>
</feature>
<dbReference type="GO" id="GO:0016787">
    <property type="term" value="F:hydrolase activity"/>
    <property type="evidence" value="ECO:0007669"/>
    <property type="project" value="UniProtKB-KW"/>
</dbReference>
<evidence type="ECO:0000313" key="7">
    <source>
        <dbReference type="Proteomes" id="UP000030651"/>
    </source>
</evidence>
<dbReference type="OMA" id="RRAYWPD"/>
<feature type="active site" description="Charge relay system" evidence="3">
    <location>
        <position position="149"/>
    </location>
</feature>
<dbReference type="Gene3D" id="3.90.1300.10">
    <property type="entry name" value="Amidase signature (AS) domain"/>
    <property type="match status" value="1"/>
</dbReference>
<dbReference type="PIRSF" id="PIRSF001221">
    <property type="entry name" value="Amidase_fungi"/>
    <property type="match status" value="1"/>
</dbReference>
<dbReference type="STRING" id="1229662.W3XHM9"/>
<dbReference type="RefSeq" id="XP_007830385.1">
    <property type="nucleotide sequence ID" value="XM_007832194.1"/>
</dbReference>
<name>W3XHM9_PESFW</name>
<feature type="binding site" evidence="4">
    <location>
        <position position="197"/>
    </location>
    <ligand>
        <name>substrate</name>
    </ligand>
</feature>
<keyword evidence="7" id="KW-1185">Reference proteome</keyword>
<evidence type="ECO:0000256" key="1">
    <source>
        <dbReference type="ARBA" id="ARBA00009199"/>
    </source>
</evidence>
<keyword evidence="2" id="KW-0378">Hydrolase</keyword>
<dbReference type="OrthoDB" id="6428749at2759"/>
<dbReference type="AlphaFoldDB" id="W3XHM9"/>
<dbReference type="InterPro" id="IPR036928">
    <property type="entry name" value="AS_sf"/>
</dbReference>
<accession>W3XHM9</accession>
<dbReference type="HOGENOM" id="CLU_009600_9_2_1"/>
<dbReference type="InParanoid" id="W3XHM9"/>
<comment type="similarity">
    <text evidence="1">Belongs to the amidase family.</text>
</comment>
<evidence type="ECO:0000256" key="3">
    <source>
        <dbReference type="PIRSR" id="PIRSR001221-1"/>
    </source>
</evidence>
<dbReference type="EMBL" id="KI912110">
    <property type="protein sequence ID" value="ETS85588.1"/>
    <property type="molecule type" value="Genomic_DNA"/>
</dbReference>
<feature type="active site" description="Charge relay system" evidence="3">
    <location>
        <position position="222"/>
    </location>
</feature>
<dbReference type="PANTHER" id="PTHR46072">
    <property type="entry name" value="AMIDASE-RELATED-RELATED"/>
    <property type="match status" value="1"/>
</dbReference>
<feature type="binding site" evidence="4">
    <location>
        <begin position="243"/>
        <end position="246"/>
    </location>
    <ligand>
        <name>substrate</name>
    </ligand>
</feature>